<dbReference type="PANTHER" id="PTHR10953">
    <property type="entry name" value="UBIQUITIN-ACTIVATING ENZYME E1"/>
    <property type="match status" value="1"/>
</dbReference>
<dbReference type="InterPro" id="IPR036873">
    <property type="entry name" value="Rhodanese-like_dom_sf"/>
</dbReference>
<dbReference type="Proteomes" id="UP000192359">
    <property type="component" value="Unassembled WGS sequence"/>
</dbReference>
<comment type="similarity">
    <text evidence="1">Belongs to the HesA/MoeB/ThiF family.</text>
</comment>
<feature type="compositionally biased region" description="Low complexity" evidence="2">
    <location>
        <begin position="266"/>
        <end position="278"/>
    </location>
</feature>
<dbReference type="InterPro" id="IPR000594">
    <property type="entry name" value="ThiF_NAD_FAD-bd"/>
</dbReference>
<dbReference type="InterPro" id="IPR001763">
    <property type="entry name" value="Rhodanese-like_dom"/>
</dbReference>
<feature type="domain" description="Rhodanese" evidence="3">
    <location>
        <begin position="329"/>
        <end position="421"/>
    </location>
</feature>
<dbReference type="InterPro" id="IPR045886">
    <property type="entry name" value="ThiF/MoeB/HesA"/>
</dbReference>
<protein>
    <recommendedName>
        <fullName evidence="3">Rhodanese domain-containing protein</fullName>
    </recommendedName>
</protein>
<dbReference type="Gene3D" id="3.40.50.720">
    <property type="entry name" value="NAD(P)-binding Rossmann-like Domain"/>
    <property type="match status" value="1"/>
</dbReference>
<feature type="region of interest" description="Disordered" evidence="2">
    <location>
        <begin position="266"/>
        <end position="302"/>
    </location>
</feature>
<dbReference type="AlphaFoldDB" id="A0A1Y1RRI7"/>
<dbReference type="Pfam" id="PF00899">
    <property type="entry name" value="ThiF"/>
    <property type="match status" value="1"/>
</dbReference>
<dbReference type="Gene3D" id="3.40.250.10">
    <property type="entry name" value="Rhodanese-like domain"/>
    <property type="match status" value="1"/>
</dbReference>
<dbReference type="SMART" id="SM00450">
    <property type="entry name" value="RHOD"/>
    <property type="match status" value="1"/>
</dbReference>
<keyword evidence="5" id="KW-1185">Reference proteome</keyword>
<dbReference type="SUPFAM" id="SSF69572">
    <property type="entry name" value="Activating enzymes of the ubiquitin-like proteins"/>
    <property type="match status" value="1"/>
</dbReference>
<accession>A0A1Y1RRI7</accession>
<dbReference type="GO" id="GO:0004792">
    <property type="term" value="F:thiosulfate-cyanide sulfurtransferase activity"/>
    <property type="evidence" value="ECO:0007669"/>
    <property type="project" value="TreeGrafter"/>
</dbReference>
<evidence type="ECO:0000256" key="2">
    <source>
        <dbReference type="SAM" id="MobiDB-lite"/>
    </source>
</evidence>
<evidence type="ECO:0000259" key="3">
    <source>
        <dbReference type="PROSITE" id="PS50206"/>
    </source>
</evidence>
<name>A0A1Y1RRI7_9MICC</name>
<dbReference type="GO" id="GO:0005737">
    <property type="term" value="C:cytoplasm"/>
    <property type="evidence" value="ECO:0007669"/>
    <property type="project" value="TreeGrafter"/>
</dbReference>
<organism evidence="4 5">
    <name type="scientific">Rothia nasimurium</name>
    <dbReference type="NCBI Taxonomy" id="85336"/>
    <lineage>
        <taxon>Bacteria</taxon>
        <taxon>Bacillati</taxon>
        <taxon>Actinomycetota</taxon>
        <taxon>Actinomycetes</taxon>
        <taxon>Micrococcales</taxon>
        <taxon>Micrococcaceae</taxon>
        <taxon>Rothia</taxon>
    </lineage>
</organism>
<dbReference type="CDD" id="cd00158">
    <property type="entry name" value="RHOD"/>
    <property type="match status" value="1"/>
</dbReference>
<dbReference type="PANTHER" id="PTHR10953:SF102">
    <property type="entry name" value="ADENYLYLTRANSFERASE AND SULFURTRANSFERASE MOCS3"/>
    <property type="match status" value="1"/>
</dbReference>
<dbReference type="SUPFAM" id="SSF52821">
    <property type="entry name" value="Rhodanese/Cell cycle control phosphatase"/>
    <property type="match status" value="1"/>
</dbReference>
<dbReference type="EMBL" id="LXWF01000006">
    <property type="protein sequence ID" value="ORC24134.1"/>
    <property type="molecule type" value="Genomic_DNA"/>
</dbReference>
<reference evidence="4 5" key="1">
    <citation type="submission" date="2016-05" db="EMBL/GenBank/DDBJ databases">
        <title>Draft genome sequence of a porcine commensal Rothia nasimurium.</title>
        <authorList>
            <person name="Gaiser R.A."/>
            <person name="Van Baarlen P."/>
            <person name="Wells J.M."/>
        </authorList>
    </citation>
    <scope>NUCLEOTIDE SEQUENCE [LARGE SCALE GENOMIC DNA]</scope>
    <source>
        <strain evidence="4 5">PT-32</strain>
    </source>
</reference>
<comment type="caution">
    <text evidence="4">The sequence shown here is derived from an EMBL/GenBank/DDBJ whole genome shotgun (WGS) entry which is preliminary data.</text>
</comment>
<gene>
    <name evidence="4" type="ORF">A7979_10385</name>
</gene>
<dbReference type="InterPro" id="IPR035985">
    <property type="entry name" value="Ubiquitin-activating_enz"/>
</dbReference>
<dbReference type="PROSITE" id="PS50206">
    <property type="entry name" value="RHODANESE_3"/>
    <property type="match status" value="1"/>
</dbReference>
<dbReference type="CDD" id="cd00757">
    <property type="entry name" value="ThiF_MoeB_HesA_family"/>
    <property type="match status" value="1"/>
</dbReference>
<dbReference type="FunFam" id="3.40.50.720:FF:000080">
    <property type="entry name" value="Thiazole biosynthesis adenylyltransferase ThiF"/>
    <property type="match status" value="1"/>
</dbReference>
<evidence type="ECO:0000313" key="4">
    <source>
        <dbReference type="EMBL" id="ORC24134.1"/>
    </source>
</evidence>
<dbReference type="GO" id="GO:0016779">
    <property type="term" value="F:nucleotidyltransferase activity"/>
    <property type="evidence" value="ECO:0007669"/>
    <property type="project" value="TreeGrafter"/>
</dbReference>
<dbReference type="GO" id="GO:0008641">
    <property type="term" value="F:ubiquitin-like modifier activating enzyme activity"/>
    <property type="evidence" value="ECO:0007669"/>
    <property type="project" value="InterPro"/>
</dbReference>
<evidence type="ECO:0000256" key="1">
    <source>
        <dbReference type="ARBA" id="ARBA00009919"/>
    </source>
</evidence>
<dbReference type="Pfam" id="PF00581">
    <property type="entry name" value="Rhodanese"/>
    <property type="match status" value="1"/>
</dbReference>
<evidence type="ECO:0000313" key="5">
    <source>
        <dbReference type="Proteomes" id="UP000192359"/>
    </source>
</evidence>
<sequence>MRDLPSGKNPLHSRERPTMTSELTSLAYQLYGRQMILPEMGQAGQEKLSAATVAVIGAGGLGSPALLYLAGAGVGRILIIDDDAVETSNLHRQVIHSYARVGSSKADSAAQTLRELNPLIRVEAVKERLTDANAAELLAGVDVLVDGSDNFPTRYTASRAAAAQGIPHVWGAILGFDAQMSVFWAGHGPVYEDLYPLEPAPGSVPNCATAGVIGALAGVVGTAMALEVIKLLTGIGQPLMGEVGYYTGLTGRWEYIPLLASTSRAASGSGTGPSARTAVSGTDAGGQVTEQGQTPAPLRPPATDWEPATAEPDQYGMEVTWADIASSPYFEGVPLIDVREPHEHAALAVPGSFNLPLSLIEAAPTDPALGAAIDAILPSHQGRYALYCAAGVRSLKALKLLTDAGFSDLYSVEGGIDSWLTSQG</sequence>
<proteinExistence type="inferred from homology"/>